<evidence type="ECO:0000256" key="4">
    <source>
        <dbReference type="SAM" id="MobiDB-lite"/>
    </source>
</evidence>
<keyword evidence="7" id="KW-1185">Reference proteome</keyword>
<feature type="compositionally biased region" description="Polar residues" evidence="4">
    <location>
        <begin position="624"/>
        <end position="651"/>
    </location>
</feature>
<feature type="region of interest" description="Disordered" evidence="4">
    <location>
        <begin position="620"/>
        <end position="651"/>
    </location>
</feature>
<evidence type="ECO:0000259" key="5">
    <source>
        <dbReference type="PROSITE" id="PS01031"/>
    </source>
</evidence>
<keyword evidence="1" id="KW-0346">Stress response</keyword>
<feature type="domain" description="SHSP" evidence="5">
    <location>
        <begin position="93"/>
        <end position="204"/>
    </location>
</feature>
<reference evidence="6" key="1">
    <citation type="submission" date="2025-08" db="UniProtKB">
        <authorList>
            <consortium name="Ensembl"/>
        </authorList>
    </citation>
    <scope>IDENTIFICATION</scope>
</reference>
<feature type="region of interest" description="Disordered" evidence="4">
    <location>
        <begin position="86"/>
        <end position="106"/>
    </location>
</feature>
<feature type="region of interest" description="Disordered" evidence="4">
    <location>
        <begin position="324"/>
        <end position="438"/>
    </location>
</feature>
<dbReference type="PANTHER" id="PTHR45640">
    <property type="entry name" value="HEAT SHOCK PROTEIN HSP-12.2-RELATED"/>
    <property type="match status" value="1"/>
</dbReference>
<dbReference type="CDD" id="cd06526">
    <property type="entry name" value="metazoan_ACD"/>
    <property type="match status" value="1"/>
</dbReference>
<dbReference type="Proteomes" id="UP000694388">
    <property type="component" value="Unplaced"/>
</dbReference>
<dbReference type="InterPro" id="IPR008978">
    <property type="entry name" value="HSP20-like_chaperone"/>
</dbReference>
<reference evidence="6" key="2">
    <citation type="submission" date="2025-09" db="UniProtKB">
        <authorList>
            <consortium name="Ensembl"/>
        </authorList>
    </citation>
    <scope>IDENTIFICATION</scope>
</reference>
<dbReference type="GO" id="GO:0042026">
    <property type="term" value="P:protein refolding"/>
    <property type="evidence" value="ECO:0007669"/>
    <property type="project" value="TreeGrafter"/>
</dbReference>
<evidence type="ECO:0000313" key="7">
    <source>
        <dbReference type="Proteomes" id="UP000694388"/>
    </source>
</evidence>
<feature type="region of interest" description="Disordered" evidence="4">
    <location>
        <begin position="215"/>
        <end position="252"/>
    </location>
</feature>
<dbReference type="GO" id="GO:0051082">
    <property type="term" value="F:unfolded protein binding"/>
    <property type="evidence" value="ECO:0007669"/>
    <property type="project" value="TreeGrafter"/>
</dbReference>
<feature type="region of interest" description="Disordered" evidence="4">
    <location>
        <begin position="467"/>
        <end position="486"/>
    </location>
</feature>
<evidence type="ECO:0000256" key="1">
    <source>
        <dbReference type="ARBA" id="ARBA00023016"/>
    </source>
</evidence>
<feature type="region of interest" description="Disordered" evidence="4">
    <location>
        <begin position="536"/>
        <end position="576"/>
    </location>
</feature>
<dbReference type="Gene3D" id="2.60.40.790">
    <property type="match status" value="1"/>
</dbReference>
<dbReference type="Ensembl" id="ENSEBUT00000009920.1">
    <property type="protein sequence ID" value="ENSEBUP00000009397.1"/>
    <property type="gene ID" value="ENSEBUG00000006057.1"/>
</dbReference>
<feature type="compositionally biased region" description="Polar residues" evidence="4">
    <location>
        <begin position="324"/>
        <end position="359"/>
    </location>
</feature>
<dbReference type="GO" id="GO:0005737">
    <property type="term" value="C:cytoplasm"/>
    <property type="evidence" value="ECO:0007669"/>
    <property type="project" value="TreeGrafter"/>
</dbReference>
<evidence type="ECO:0000256" key="3">
    <source>
        <dbReference type="RuleBase" id="RU003616"/>
    </source>
</evidence>
<dbReference type="AlphaFoldDB" id="A0A8C4Q3C5"/>
<protein>
    <recommendedName>
        <fullName evidence="5">SHSP domain-containing protein</fullName>
    </recommendedName>
</protein>
<comment type="similarity">
    <text evidence="2 3">Belongs to the small heat shock protein (HSP20) family.</text>
</comment>
<feature type="compositionally biased region" description="Polar residues" evidence="4">
    <location>
        <begin position="554"/>
        <end position="568"/>
    </location>
</feature>
<dbReference type="InterPro" id="IPR001436">
    <property type="entry name" value="Alpha-crystallin/sHSP_animal"/>
</dbReference>
<dbReference type="PROSITE" id="PS01031">
    <property type="entry name" value="SHSP"/>
    <property type="match status" value="1"/>
</dbReference>
<feature type="compositionally biased region" description="Polar residues" evidence="4">
    <location>
        <begin position="366"/>
        <end position="426"/>
    </location>
</feature>
<accession>A0A8C4Q3C5</accession>
<dbReference type="GO" id="GO:0005634">
    <property type="term" value="C:nucleus"/>
    <property type="evidence" value="ECO:0007669"/>
    <property type="project" value="TreeGrafter"/>
</dbReference>
<dbReference type="SUPFAM" id="SSF49764">
    <property type="entry name" value="HSP20-like chaperones"/>
    <property type="match status" value="1"/>
</dbReference>
<organism evidence="6 7">
    <name type="scientific">Eptatretus burgeri</name>
    <name type="common">Inshore hagfish</name>
    <dbReference type="NCBI Taxonomy" id="7764"/>
    <lineage>
        <taxon>Eukaryota</taxon>
        <taxon>Metazoa</taxon>
        <taxon>Chordata</taxon>
        <taxon>Craniata</taxon>
        <taxon>Vertebrata</taxon>
        <taxon>Cyclostomata</taxon>
        <taxon>Myxini</taxon>
        <taxon>Myxiniformes</taxon>
        <taxon>Myxinidae</taxon>
        <taxon>Eptatretinae</taxon>
        <taxon>Eptatretus</taxon>
    </lineage>
</organism>
<proteinExistence type="inferred from homology"/>
<feature type="compositionally biased region" description="Polar residues" evidence="4">
    <location>
        <begin position="215"/>
        <end position="248"/>
    </location>
</feature>
<evidence type="ECO:0000313" key="6">
    <source>
        <dbReference type="Ensembl" id="ENSEBUP00000009397.1"/>
    </source>
</evidence>
<dbReference type="InterPro" id="IPR002068">
    <property type="entry name" value="A-crystallin/Hsp20_dom"/>
</dbReference>
<dbReference type="Pfam" id="PF00011">
    <property type="entry name" value="HSP20"/>
    <property type="match status" value="1"/>
</dbReference>
<evidence type="ECO:0000256" key="2">
    <source>
        <dbReference type="PROSITE-ProRule" id="PRU00285"/>
    </source>
</evidence>
<sequence length="651" mass="69218">MDLALRPAWSRRSLDSLTPTRLLEAFLGGSVRSETNRTDQASTPVSDGDLLASFLTEALSPLPWRPPLTLTTPPRPALAFPAPPPLPKIGPRTSSNTEAPPRAVEAPSPEGAAFWLQLDVSTFSPAEIGVRVSSQVVEVTARHDSTQPSSSGLLSRRVRKRFPLPPHADPMTLTATITPSGTLTLRADPRSTLNQQDSSAVSSSHTVISNSIAQTTRATNTHSSTFTPLANTPSTQLKPSVSNSSNHTHTAKSVIHSSQSAQTLMQTPHTSYATLHLAHTSGDLMHNGRAPNNSSSIIHSSLQRTIPQATSLVTTIPTAQTVSLSQNSAQIPPMNSSRLNSKSYPSFNPSPSVSNTHNLQGHPYFSQPSSVSTPQNLQGNPSFNKQSSIHTVVSLTSPHTSSAPLSHTPTSHTQQSQPGSSANTPLVSRYSPSLHHLPTLSHQMGFHTTNSMQAMAAKSHGMPISTSKVSFTDQQSGNPTSITTLTQPAQHGYGAQNSRSLSSIPSAYCLATTPQPFIPSNPRTTIIFPSGLQGIPRSQMSPHPSTPHPLHAQSVITSPSTLSPNATSPNVHPPTPHPFPAISTTTMPHIHAGTTPLPLRPPPTKHQTLAFPAHSVQPLMSAGHRSTTQAPTSFSLTIPQTNSQHNQNLNH</sequence>
<dbReference type="PANTHER" id="PTHR45640:SF13">
    <property type="entry name" value="HEAT SHOCK PROTEIN 22-RELATED"/>
    <property type="match status" value="1"/>
</dbReference>
<dbReference type="GO" id="GO:0009408">
    <property type="term" value="P:response to heat"/>
    <property type="evidence" value="ECO:0007669"/>
    <property type="project" value="TreeGrafter"/>
</dbReference>
<name>A0A8C4Q3C5_EPTBU</name>